<accession>A0A3P7SKX0</accession>
<dbReference type="AlphaFoldDB" id="A0A3P7SKX0"/>
<keyword evidence="2" id="KW-1185">Reference proteome</keyword>
<evidence type="ECO:0000313" key="2">
    <source>
        <dbReference type="Proteomes" id="UP000280834"/>
    </source>
</evidence>
<evidence type="ECO:0000313" key="1">
    <source>
        <dbReference type="EMBL" id="VDO09860.1"/>
    </source>
</evidence>
<sequence length="42" mass="4944">MLQSEDQFQLSIFHHINRSFLVIHSSTSDFSWHVPPCVFDIP</sequence>
<reference evidence="1 2" key="1">
    <citation type="submission" date="2018-11" db="EMBL/GenBank/DDBJ databases">
        <authorList>
            <consortium name="Pathogen Informatics"/>
        </authorList>
    </citation>
    <scope>NUCLEOTIDE SEQUENCE [LARGE SCALE GENOMIC DNA]</scope>
</reference>
<name>A0A3P7SKX0_9BILA</name>
<gene>
    <name evidence="1" type="ORF">BTMF_LOCUS1276</name>
</gene>
<organism evidence="1 2">
    <name type="scientific">Brugia timori</name>
    <dbReference type="NCBI Taxonomy" id="42155"/>
    <lineage>
        <taxon>Eukaryota</taxon>
        <taxon>Metazoa</taxon>
        <taxon>Ecdysozoa</taxon>
        <taxon>Nematoda</taxon>
        <taxon>Chromadorea</taxon>
        <taxon>Rhabditida</taxon>
        <taxon>Spirurina</taxon>
        <taxon>Spiruromorpha</taxon>
        <taxon>Filarioidea</taxon>
        <taxon>Onchocercidae</taxon>
        <taxon>Brugia</taxon>
    </lineage>
</organism>
<protein>
    <submittedName>
        <fullName evidence="1">Uncharacterized protein</fullName>
    </submittedName>
</protein>
<dbReference type="EMBL" id="UZAG01000900">
    <property type="protein sequence ID" value="VDO09860.1"/>
    <property type="molecule type" value="Genomic_DNA"/>
</dbReference>
<proteinExistence type="predicted"/>
<dbReference type="Proteomes" id="UP000280834">
    <property type="component" value="Unassembled WGS sequence"/>
</dbReference>